<dbReference type="Proteomes" id="UP000006514">
    <property type="component" value="Unassembled WGS sequence"/>
</dbReference>
<sequence>MPQSATRSSVSSCAASWRSCAPRSFRVGVVFADQAVVGIVRCPELLELHNDRGRRMPATEVAAMVVAPTRGLFRLRIARVDTNILLGLVAAFWCAKCRPEPGCREHAHFRWTLVTAARNLPTKLFLALAGVLLKQRQFPHAVRLLRGIPPAHPARPRVANLGIARMSRASACAVARTVSARFSIRRPDPCSTLLLHQLAPAPAQLRLAVQLLVRVGRARAADRFHRAAVATTPADRKAPTAMGNALLGARLRPRRRRRLFPQIRAIVEKLDELPAFSPDRGTLNVLLKAVVHRDLAIDPLQPRVLFNDLLAAKYPGRPT</sequence>
<reference evidence="2" key="1">
    <citation type="journal article" date="2012" name="Science">
        <title>The Paleozoic origin of enzymatic lignin decomposition reconstructed from 31 fungal genomes.</title>
        <authorList>
            <person name="Floudas D."/>
            <person name="Binder M."/>
            <person name="Riley R."/>
            <person name="Barry K."/>
            <person name="Blanchette R.A."/>
            <person name="Henrissat B."/>
            <person name="Martinez A.T."/>
            <person name="Otillar R."/>
            <person name="Spatafora J.W."/>
            <person name="Yadav J.S."/>
            <person name="Aerts A."/>
            <person name="Benoit I."/>
            <person name="Boyd A."/>
            <person name="Carlson A."/>
            <person name="Copeland A."/>
            <person name="Coutinho P.M."/>
            <person name="de Vries R.P."/>
            <person name="Ferreira P."/>
            <person name="Findley K."/>
            <person name="Foster B."/>
            <person name="Gaskell J."/>
            <person name="Glotzer D."/>
            <person name="Gorecki P."/>
            <person name="Heitman J."/>
            <person name="Hesse C."/>
            <person name="Hori C."/>
            <person name="Igarashi K."/>
            <person name="Jurgens J.A."/>
            <person name="Kallen N."/>
            <person name="Kersten P."/>
            <person name="Kohler A."/>
            <person name="Kuees U."/>
            <person name="Kumar T.K.A."/>
            <person name="Kuo A."/>
            <person name="LaButti K."/>
            <person name="Larrondo L.F."/>
            <person name="Lindquist E."/>
            <person name="Ling A."/>
            <person name="Lombard V."/>
            <person name="Lucas S."/>
            <person name="Lundell T."/>
            <person name="Martin R."/>
            <person name="McLaughlin D.J."/>
            <person name="Morgenstern I."/>
            <person name="Morin E."/>
            <person name="Murat C."/>
            <person name="Nagy L.G."/>
            <person name="Nolan M."/>
            <person name="Ohm R.A."/>
            <person name="Patyshakuliyeva A."/>
            <person name="Rokas A."/>
            <person name="Ruiz-Duenas F.J."/>
            <person name="Sabat G."/>
            <person name="Salamov A."/>
            <person name="Samejima M."/>
            <person name="Schmutz J."/>
            <person name="Slot J.C."/>
            <person name="St John F."/>
            <person name="Stenlid J."/>
            <person name="Sun H."/>
            <person name="Sun S."/>
            <person name="Syed K."/>
            <person name="Tsang A."/>
            <person name="Wiebenga A."/>
            <person name="Young D."/>
            <person name="Pisabarro A."/>
            <person name="Eastwood D.C."/>
            <person name="Martin F."/>
            <person name="Cullen D."/>
            <person name="Grigoriev I.V."/>
            <person name="Hibbett D.S."/>
        </authorList>
    </citation>
    <scope>NUCLEOTIDE SEQUENCE [LARGE SCALE GENOMIC DNA]</scope>
    <source>
        <strain evidence="2">TFB10046</strain>
    </source>
</reference>
<protein>
    <submittedName>
        <fullName evidence="1">Uncharacterized protein</fullName>
    </submittedName>
</protein>
<keyword evidence="2" id="KW-1185">Reference proteome</keyword>
<organism evidence="1 2">
    <name type="scientific">Auricularia subglabra (strain TFB-10046 / SS5)</name>
    <name type="common">White-rot fungus</name>
    <name type="synonym">Auricularia delicata (strain TFB10046)</name>
    <dbReference type="NCBI Taxonomy" id="717982"/>
    <lineage>
        <taxon>Eukaryota</taxon>
        <taxon>Fungi</taxon>
        <taxon>Dikarya</taxon>
        <taxon>Basidiomycota</taxon>
        <taxon>Agaricomycotina</taxon>
        <taxon>Agaricomycetes</taxon>
        <taxon>Auriculariales</taxon>
        <taxon>Auriculariaceae</taxon>
        <taxon>Auricularia</taxon>
    </lineage>
</organism>
<dbReference type="KEGG" id="adl:AURDEDRAFT_176711"/>
<evidence type="ECO:0000313" key="2">
    <source>
        <dbReference type="Proteomes" id="UP000006514"/>
    </source>
</evidence>
<dbReference type="AlphaFoldDB" id="J0WQR2"/>
<dbReference type="InParanoid" id="J0WQR2"/>
<dbReference type="EMBL" id="JH687974">
    <property type="protein sequence ID" value="EJD34245.1"/>
    <property type="molecule type" value="Genomic_DNA"/>
</dbReference>
<proteinExistence type="predicted"/>
<name>J0WQR2_AURST</name>
<gene>
    <name evidence="1" type="ORF">AURDEDRAFT_176711</name>
</gene>
<accession>J0WQR2</accession>
<evidence type="ECO:0000313" key="1">
    <source>
        <dbReference type="EMBL" id="EJD34245.1"/>
    </source>
</evidence>